<evidence type="ECO:0000259" key="2">
    <source>
        <dbReference type="Pfam" id="PF00144"/>
    </source>
</evidence>
<dbReference type="RefSeq" id="WP_289503765.1">
    <property type="nucleotide sequence ID" value="NZ_CP116805.1"/>
</dbReference>
<dbReference type="GO" id="GO:0016787">
    <property type="term" value="F:hydrolase activity"/>
    <property type="evidence" value="ECO:0007669"/>
    <property type="project" value="UniProtKB-KW"/>
</dbReference>
<feature type="chain" id="PRO_5042134695" evidence="1">
    <location>
        <begin position="21"/>
        <end position="519"/>
    </location>
</feature>
<sequence length="519" mass="57155">MRQTILGVVFVAALSVPSHADDALPFKEADLDASVAAAMQAFETPGVSVGVVKDGKLVFSKGYGIANVETGAPVTPDTIFGIASHTKAYTAAALAMLIDEGKLSWNDRVIDHIPEFRMSDAWVTREFTIKDLLTHRSGLDLGAGDLLIFPEVETSRQEIIMAMRHLKPVSSFRDKFDYDNLLYIIAGEVVGRVSGMPWEEFIEKRIFAPLQMDSCRALPEGLSADAPRAYPHMTVDGKLTVTKFDKGDPTTAAGSINCSLTDHAKWVAVQLNGGKMADGTPLFSEARHKEMWTPITPLGGDAFGRPPYNTHFKSYGLGWFLDDMNGQLHVYHSGGLIGMVTYTNLLPEESLGVIVFTNNMNGYTMRSLTNELLDAYLGVDNGDWVEQSKKDYAERLANADKVVAEAKAAASGAKSKAQKADAYTGTYRDAWYGDMVVTAEKGKLRMTSKRSAQLKGDMVHFNRDTFIVRWDDRTLDADAYATFQFGPDGKPTKVEMKPVSPLTDFSFDFQHLDLQRVQE</sequence>
<dbReference type="PANTHER" id="PTHR46825">
    <property type="entry name" value="D-ALANYL-D-ALANINE-CARBOXYPEPTIDASE/ENDOPEPTIDASE AMPH"/>
    <property type="match status" value="1"/>
</dbReference>
<evidence type="ECO:0000313" key="4">
    <source>
        <dbReference type="EMBL" id="WCL54046.1"/>
    </source>
</evidence>
<feature type="signal peptide" evidence="1">
    <location>
        <begin position="1"/>
        <end position="20"/>
    </location>
</feature>
<evidence type="ECO:0000313" key="5">
    <source>
        <dbReference type="Proteomes" id="UP001217500"/>
    </source>
</evidence>
<dbReference type="Gene3D" id="2.40.128.600">
    <property type="match status" value="1"/>
</dbReference>
<dbReference type="InterPro" id="IPR001466">
    <property type="entry name" value="Beta-lactam-related"/>
</dbReference>
<evidence type="ECO:0000259" key="3">
    <source>
        <dbReference type="Pfam" id="PF11954"/>
    </source>
</evidence>
<gene>
    <name evidence="4" type="ORF">PH603_16020</name>
</gene>
<feature type="domain" description="Beta-lactamase-related" evidence="2">
    <location>
        <begin position="32"/>
        <end position="370"/>
    </location>
</feature>
<evidence type="ECO:0000256" key="1">
    <source>
        <dbReference type="SAM" id="SignalP"/>
    </source>
</evidence>
<dbReference type="Pfam" id="PF11954">
    <property type="entry name" value="DUF3471"/>
    <property type="match status" value="1"/>
</dbReference>
<dbReference type="InterPro" id="IPR012338">
    <property type="entry name" value="Beta-lactam/transpept-like"/>
</dbReference>
<dbReference type="EMBL" id="CP116805">
    <property type="protein sequence ID" value="WCL54046.1"/>
    <property type="molecule type" value="Genomic_DNA"/>
</dbReference>
<dbReference type="AlphaFoldDB" id="A0AAF0BM50"/>
<feature type="domain" description="Peptidase S12 Pab87-related C-terminal" evidence="3">
    <location>
        <begin position="415"/>
        <end position="516"/>
    </location>
</feature>
<accession>A0AAF0BM50</accession>
<keyword evidence="5" id="KW-1185">Reference proteome</keyword>
<dbReference type="InterPro" id="IPR021860">
    <property type="entry name" value="Peptidase_S12_Pab87-rel_C"/>
</dbReference>
<dbReference type="InterPro" id="IPR050491">
    <property type="entry name" value="AmpC-like"/>
</dbReference>
<name>A0AAF0BM50_9PROT</name>
<keyword evidence="4" id="KW-0378">Hydrolase</keyword>
<dbReference type="PANTHER" id="PTHR46825:SF15">
    <property type="entry name" value="BETA-LACTAMASE-RELATED DOMAIN-CONTAINING PROTEIN"/>
    <property type="match status" value="1"/>
</dbReference>
<dbReference type="SUPFAM" id="SSF56601">
    <property type="entry name" value="beta-lactamase/transpeptidase-like"/>
    <property type="match status" value="1"/>
</dbReference>
<keyword evidence="1" id="KW-0732">Signal</keyword>
<proteinExistence type="predicted"/>
<organism evidence="4 5">
    <name type="scientific">Gimibacter soli</name>
    <dbReference type="NCBI Taxonomy" id="3024400"/>
    <lineage>
        <taxon>Bacteria</taxon>
        <taxon>Pseudomonadati</taxon>
        <taxon>Pseudomonadota</taxon>
        <taxon>Alphaproteobacteria</taxon>
        <taxon>Kordiimonadales</taxon>
        <taxon>Temperatibacteraceae</taxon>
        <taxon>Gimibacter</taxon>
    </lineage>
</organism>
<protein>
    <submittedName>
        <fullName evidence="4">Serine hydrolase</fullName>
    </submittedName>
</protein>
<dbReference type="KEGG" id="gso:PH603_16020"/>
<dbReference type="Proteomes" id="UP001217500">
    <property type="component" value="Chromosome"/>
</dbReference>
<dbReference type="Pfam" id="PF00144">
    <property type="entry name" value="Beta-lactamase"/>
    <property type="match status" value="1"/>
</dbReference>
<dbReference type="Gene3D" id="3.40.710.10">
    <property type="entry name" value="DD-peptidase/beta-lactamase superfamily"/>
    <property type="match status" value="1"/>
</dbReference>
<reference evidence="4" key="1">
    <citation type="submission" date="2023-01" db="EMBL/GenBank/DDBJ databases">
        <title>The genome sequence of Kordiimonadaceae bacterium 6D33.</title>
        <authorList>
            <person name="Liu Y."/>
        </authorList>
    </citation>
    <scope>NUCLEOTIDE SEQUENCE</scope>
    <source>
        <strain evidence="4">6D33</strain>
    </source>
</reference>